<dbReference type="GO" id="GO:0006508">
    <property type="term" value="P:proteolysis"/>
    <property type="evidence" value="ECO:0007669"/>
    <property type="project" value="InterPro"/>
</dbReference>
<dbReference type="Gene3D" id="1.25.40.10">
    <property type="entry name" value="Tetratricopeptide repeat domain"/>
    <property type="match status" value="2"/>
</dbReference>
<dbReference type="InterPro" id="IPR011990">
    <property type="entry name" value="TPR-like_helical_dom_sf"/>
</dbReference>
<dbReference type="Gene3D" id="3.40.50.1460">
    <property type="match status" value="1"/>
</dbReference>
<dbReference type="RefSeq" id="WP_101249390.1">
    <property type="nucleotide sequence ID" value="NZ_PIUM01000003.1"/>
</dbReference>
<comment type="caution">
    <text evidence="2">The sequence shown here is derived from an EMBL/GenBank/DDBJ whole genome shotgun (WGS) entry which is preliminary data.</text>
</comment>
<dbReference type="GO" id="GO:0004197">
    <property type="term" value="F:cysteine-type endopeptidase activity"/>
    <property type="evidence" value="ECO:0007669"/>
    <property type="project" value="InterPro"/>
</dbReference>
<dbReference type="SUPFAM" id="SSF52129">
    <property type="entry name" value="Caspase-like"/>
    <property type="match status" value="1"/>
</dbReference>
<accession>A0A2N3PZL0</accession>
<reference evidence="3" key="1">
    <citation type="submission" date="2017-12" db="EMBL/GenBank/DDBJ databases">
        <title>Draft genome sequence of Telmatospirillum siberiense 26-4b1T, an acidotolerant peatland alphaproteobacterium potentially involved in sulfur cycling.</title>
        <authorList>
            <person name="Hausmann B."/>
            <person name="Pjevac P."/>
            <person name="Schreck K."/>
            <person name="Herbold C.W."/>
            <person name="Daims H."/>
            <person name="Wagner M."/>
            <person name="Pester M."/>
            <person name="Loy A."/>
        </authorList>
    </citation>
    <scope>NUCLEOTIDE SEQUENCE [LARGE SCALE GENOMIC DNA]</scope>
    <source>
        <strain evidence="3">26-4b1</strain>
    </source>
</reference>
<dbReference type="OrthoDB" id="321999at2"/>
<proteinExistence type="predicted"/>
<dbReference type="InterPro" id="IPR011600">
    <property type="entry name" value="Pept_C14_caspase"/>
</dbReference>
<dbReference type="InterPro" id="IPR006597">
    <property type="entry name" value="Sel1-like"/>
</dbReference>
<dbReference type="SUPFAM" id="SSF81901">
    <property type="entry name" value="HCP-like"/>
    <property type="match status" value="1"/>
</dbReference>
<name>A0A2N3PZL0_9PROT</name>
<organism evidence="2 3">
    <name type="scientific">Telmatospirillum siberiense</name>
    <dbReference type="NCBI Taxonomy" id="382514"/>
    <lineage>
        <taxon>Bacteria</taxon>
        <taxon>Pseudomonadati</taxon>
        <taxon>Pseudomonadota</taxon>
        <taxon>Alphaproteobacteria</taxon>
        <taxon>Rhodospirillales</taxon>
        <taxon>Rhodospirillaceae</taxon>
        <taxon>Telmatospirillum</taxon>
    </lineage>
</organism>
<sequence>MIMRSHGTEGIFRLRGILLGLLLASAVTALLPSLAVAQDTSDQPAERKVALVIGNGAYRNTTPLTNPSHDAELIGGTLTQLGFSLVGGAPLIDADKATMEQAIREFGRQLQGGAVGLFYYSGHGIQVNGSNYLIPVTADVARDVDVKYELVDVGIVLDEMTHAGNRLNIVILDACRNNPFGKRGMRSVSSGLGQVVAPAGTVIGYATQPDNVAADGTGSNSPYTTALAAALRKPGLDLFGMFNEVGLQVKQATSGQQQPWLAASPVEGQFYFSGAPAGSAPVADPDTVYWDNIKSSASSSDFQDYLSRFPQGQFASLAKRKLLTDCDALAAAPNDPDKLSAGVAPAAMDTRRAIAACRTVPGDARADYLLGRAYEVAGQFDGAATAYRRSADQDYGTAQAALGALYDTGRGVATDPAEAIRWYRKAAGQGIAAAQTALGMHYEMGRGIAKDEGEAGRWYRKAAEQGYAPAQAALGQLYSTGHGVARDEAEAVRWFRKAAEQGIVPAQTRLGEAYGEGVGVPRDAAEAIRWYRKAAEQGDSAAQYDLGWCYQFGLGIAADSSNAVSWYRKAAAQGNERAKNALATLTGATE</sequence>
<dbReference type="EMBL" id="PIUM01000003">
    <property type="protein sequence ID" value="PKU25846.1"/>
    <property type="molecule type" value="Genomic_DNA"/>
</dbReference>
<keyword evidence="3" id="KW-1185">Reference proteome</keyword>
<protein>
    <recommendedName>
        <fullName evidence="1">Caspase family p20 domain-containing protein</fullName>
    </recommendedName>
</protein>
<dbReference type="PANTHER" id="PTHR45011">
    <property type="entry name" value="DAP3-BINDING CELL DEATH ENHANCER 1"/>
    <property type="match status" value="1"/>
</dbReference>
<dbReference type="InterPro" id="IPR029030">
    <property type="entry name" value="Caspase-like_dom_sf"/>
</dbReference>
<dbReference type="Pfam" id="PF00656">
    <property type="entry name" value="Peptidase_C14"/>
    <property type="match status" value="1"/>
</dbReference>
<dbReference type="PANTHER" id="PTHR45011:SF1">
    <property type="entry name" value="DAP3-BINDING CELL DEATH ENHANCER 1"/>
    <property type="match status" value="1"/>
</dbReference>
<dbReference type="PROSITE" id="PS50208">
    <property type="entry name" value="CASPASE_P20"/>
    <property type="match status" value="1"/>
</dbReference>
<evidence type="ECO:0000313" key="2">
    <source>
        <dbReference type="EMBL" id="PKU25846.1"/>
    </source>
</evidence>
<evidence type="ECO:0000313" key="3">
    <source>
        <dbReference type="Proteomes" id="UP000233293"/>
    </source>
</evidence>
<dbReference type="InterPro" id="IPR001309">
    <property type="entry name" value="Pept_C14_p20"/>
</dbReference>
<dbReference type="Pfam" id="PF08238">
    <property type="entry name" value="Sel1"/>
    <property type="match status" value="5"/>
</dbReference>
<dbReference type="Proteomes" id="UP000233293">
    <property type="component" value="Unassembled WGS sequence"/>
</dbReference>
<dbReference type="SMART" id="SM00671">
    <property type="entry name" value="SEL1"/>
    <property type="match status" value="6"/>
</dbReference>
<evidence type="ECO:0000259" key="1">
    <source>
        <dbReference type="PROSITE" id="PS50208"/>
    </source>
</evidence>
<gene>
    <name evidence="2" type="ORF">CWS72_04625</name>
</gene>
<dbReference type="AlphaFoldDB" id="A0A2N3PZL0"/>
<dbReference type="InterPro" id="IPR052748">
    <property type="entry name" value="ISR_Activator"/>
</dbReference>
<feature type="domain" description="Caspase family p20" evidence="1">
    <location>
        <begin position="46"/>
        <end position="179"/>
    </location>
</feature>